<proteinExistence type="predicted"/>
<dbReference type="InterPro" id="IPR018076">
    <property type="entry name" value="T2SS_GspF_dom"/>
</dbReference>
<gene>
    <name evidence="8" type="ORF">NE857_00065</name>
</gene>
<keyword evidence="2" id="KW-1003">Cell membrane</keyword>
<dbReference type="RefSeq" id="WP_254419248.1">
    <property type="nucleotide sequence ID" value="NZ_BAAAJB010000042.1"/>
</dbReference>
<keyword evidence="9" id="KW-1185">Reference proteome</keyword>
<evidence type="ECO:0000256" key="4">
    <source>
        <dbReference type="ARBA" id="ARBA00022989"/>
    </source>
</evidence>
<feature type="transmembrane region" description="Helical" evidence="6">
    <location>
        <begin position="205"/>
        <end position="225"/>
    </location>
</feature>
<evidence type="ECO:0000256" key="2">
    <source>
        <dbReference type="ARBA" id="ARBA00022475"/>
    </source>
</evidence>
<reference evidence="8" key="1">
    <citation type="submission" date="2022-06" db="EMBL/GenBank/DDBJ databases">
        <authorList>
            <person name="Ping M."/>
        </authorList>
    </citation>
    <scope>NUCLEOTIDE SEQUENCE</scope>
    <source>
        <strain evidence="8">JCM11759T</strain>
    </source>
</reference>
<feature type="transmembrane region" description="Helical" evidence="6">
    <location>
        <begin position="175"/>
        <end position="199"/>
    </location>
</feature>
<name>A0ABY5D7Y7_9ACTN</name>
<dbReference type="Proteomes" id="UP001055940">
    <property type="component" value="Chromosome"/>
</dbReference>
<evidence type="ECO:0000259" key="7">
    <source>
        <dbReference type="Pfam" id="PF00482"/>
    </source>
</evidence>
<dbReference type="EMBL" id="CP099837">
    <property type="protein sequence ID" value="USY20122.1"/>
    <property type="molecule type" value="Genomic_DNA"/>
</dbReference>
<dbReference type="PANTHER" id="PTHR35007:SF4">
    <property type="entry name" value="CONSERVED TRANSMEMBRANE PROTEIN-RELATED"/>
    <property type="match status" value="1"/>
</dbReference>
<evidence type="ECO:0000256" key="1">
    <source>
        <dbReference type="ARBA" id="ARBA00004651"/>
    </source>
</evidence>
<comment type="subcellular location">
    <subcellularLocation>
        <location evidence="1">Cell membrane</location>
        <topology evidence="1">Multi-pass membrane protein</topology>
    </subcellularLocation>
</comment>
<evidence type="ECO:0000313" key="9">
    <source>
        <dbReference type="Proteomes" id="UP001055940"/>
    </source>
</evidence>
<organism evidence="8 9">
    <name type="scientific">Nocardiopsis exhalans</name>
    <dbReference type="NCBI Taxonomy" id="163604"/>
    <lineage>
        <taxon>Bacteria</taxon>
        <taxon>Bacillati</taxon>
        <taxon>Actinomycetota</taxon>
        <taxon>Actinomycetes</taxon>
        <taxon>Streptosporangiales</taxon>
        <taxon>Nocardiopsidaceae</taxon>
        <taxon>Nocardiopsis</taxon>
    </lineage>
</organism>
<accession>A0ABY5D7Y7</accession>
<evidence type="ECO:0000256" key="5">
    <source>
        <dbReference type="ARBA" id="ARBA00023136"/>
    </source>
</evidence>
<sequence length="233" mass="24428">MAAVTLLVVFTLAAALLWALPGEGRHRVVRLFPDRFRSAPAVAGRLVRVAPVPSLRSALARRSAGEARRRAVILLCRVMAAELRAGQPPETALRVAALEAGPMVGEVSDAASLRRVAERDEDLWALVYLAACWEVAAETGAGLAGVVDALAVSLTEREEQRAEVSARAAGPRTTALVLVGLPVVGVAMSAALGGSPLVFLFTTPLGLLCLVLGVLLDVLGAWWTLRMVRGAVS</sequence>
<evidence type="ECO:0000256" key="6">
    <source>
        <dbReference type="SAM" id="Phobius"/>
    </source>
</evidence>
<evidence type="ECO:0000256" key="3">
    <source>
        <dbReference type="ARBA" id="ARBA00022692"/>
    </source>
</evidence>
<evidence type="ECO:0000313" key="8">
    <source>
        <dbReference type="EMBL" id="USY20122.1"/>
    </source>
</evidence>
<dbReference type="Pfam" id="PF00482">
    <property type="entry name" value="T2SSF"/>
    <property type="match status" value="1"/>
</dbReference>
<dbReference type="PANTHER" id="PTHR35007">
    <property type="entry name" value="INTEGRAL MEMBRANE PROTEIN-RELATED"/>
    <property type="match status" value="1"/>
</dbReference>
<keyword evidence="3 6" id="KW-0812">Transmembrane</keyword>
<keyword evidence="5 6" id="KW-0472">Membrane</keyword>
<protein>
    <submittedName>
        <fullName evidence="8">Type II secretion system F family protein</fullName>
    </submittedName>
</protein>
<feature type="domain" description="Type II secretion system protein GspF" evidence="7">
    <location>
        <begin position="76"/>
        <end position="188"/>
    </location>
</feature>
<keyword evidence="4 6" id="KW-1133">Transmembrane helix</keyword>